<dbReference type="Gene3D" id="2.170.130.10">
    <property type="entry name" value="TonB-dependent receptor, plug domain"/>
    <property type="match status" value="1"/>
</dbReference>
<keyword evidence="10" id="KW-0675">Receptor</keyword>
<dbReference type="PROSITE" id="PS52016">
    <property type="entry name" value="TONB_DEPENDENT_REC_3"/>
    <property type="match status" value="1"/>
</dbReference>
<comment type="similarity">
    <text evidence="7">Belongs to the TonB-dependent receptor family.</text>
</comment>
<dbReference type="InterPro" id="IPR008969">
    <property type="entry name" value="CarboxyPept-like_regulatory"/>
</dbReference>
<dbReference type="InterPro" id="IPR023997">
    <property type="entry name" value="TonB-dep_OMP_SusC/RagA_CS"/>
</dbReference>
<feature type="chain" id="PRO_5045261179" evidence="8">
    <location>
        <begin position="18"/>
        <end position="1107"/>
    </location>
</feature>
<feature type="signal peptide" evidence="8">
    <location>
        <begin position="1"/>
        <end position="17"/>
    </location>
</feature>
<evidence type="ECO:0000256" key="7">
    <source>
        <dbReference type="PROSITE-ProRule" id="PRU01360"/>
    </source>
</evidence>
<accession>A0ABW3RPG9</accession>
<keyword evidence="4 7" id="KW-0812">Transmembrane</keyword>
<keyword evidence="8" id="KW-0732">Signal</keyword>
<dbReference type="Pfam" id="PF07715">
    <property type="entry name" value="Plug"/>
    <property type="match status" value="1"/>
</dbReference>
<dbReference type="Gene3D" id="2.40.170.20">
    <property type="entry name" value="TonB-dependent receptor, beta-barrel domain"/>
    <property type="match status" value="1"/>
</dbReference>
<dbReference type="Gene3D" id="3.55.50.30">
    <property type="match status" value="1"/>
</dbReference>
<keyword evidence="5 7" id="KW-0472">Membrane</keyword>
<evidence type="ECO:0000259" key="9">
    <source>
        <dbReference type="SMART" id="SM00965"/>
    </source>
</evidence>
<dbReference type="InterPro" id="IPR012910">
    <property type="entry name" value="Plug_dom"/>
</dbReference>
<organism evidence="10 11">
    <name type="scientific">Sphingobacterium daejeonense</name>
    <dbReference type="NCBI Taxonomy" id="371142"/>
    <lineage>
        <taxon>Bacteria</taxon>
        <taxon>Pseudomonadati</taxon>
        <taxon>Bacteroidota</taxon>
        <taxon>Sphingobacteriia</taxon>
        <taxon>Sphingobacteriales</taxon>
        <taxon>Sphingobacteriaceae</taxon>
        <taxon>Sphingobacterium</taxon>
    </lineage>
</organism>
<keyword evidence="2 7" id="KW-0813">Transport</keyword>
<evidence type="ECO:0000256" key="8">
    <source>
        <dbReference type="SAM" id="SignalP"/>
    </source>
</evidence>
<dbReference type="Gene3D" id="2.60.40.1120">
    <property type="entry name" value="Carboxypeptidase-like, regulatory domain"/>
    <property type="match status" value="1"/>
</dbReference>
<comment type="subcellular location">
    <subcellularLocation>
        <location evidence="1 7">Cell outer membrane</location>
        <topology evidence="1 7">Multi-pass membrane protein</topology>
    </subcellularLocation>
</comment>
<dbReference type="Pfam" id="PF07660">
    <property type="entry name" value="STN"/>
    <property type="match status" value="1"/>
</dbReference>
<comment type="caution">
    <text evidence="10">The sequence shown here is derived from an EMBL/GenBank/DDBJ whole genome shotgun (WGS) entry which is preliminary data.</text>
</comment>
<evidence type="ECO:0000256" key="6">
    <source>
        <dbReference type="ARBA" id="ARBA00023237"/>
    </source>
</evidence>
<dbReference type="InterPro" id="IPR037066">
    <property type="entry name" value="Plug_dom_sf"/>
</dbReference>
<dbReference type="InterPro" id="IPR023996">
    <property type="entry name" value="TonB-dep_OMP_SusC/RagA"/>
</dbReference>
<protein>
    <submittedName>
        <fullName evidence="10">TonB-dependent receptor</fullName>
    </submittedName>
</protein>
<evidence type="ECO:0000256" key="2">
    <source>
        <dbReference type="ARBA" id="ARBA00022448"/>
    </source>
</evidence>
<evidence type="ECO:0000256" key="3">
    <source>
        <dbReference type="ARBA" id="ARBA00022452"/>
    </source>
</evidence>
<evidence type="ECO:0000313" key="10">
    <source>
        <dbReference type="EMBL" id="MFD1166542.1"/>
    </source>
</evidence>
<keyword evidence="3 7" id="KW-1134">Transmembrane beta strand</keyword>
<dbReference type="InterPro" id="IPR036942">
    <property type="entry name" value="Beta-barrel_TonB_sf"/>
</dbReference>
<dbReference type="SUPFAM" id="SSF56935">
    <property type="entry name" value="Porins"/>
    <property type="match status" value="1"/>
</dbReference>
<dbReference type="EMBL" id="JBHTKY010000020">
    <property type="protein sequence ID" value="MFD1166542.1"/>
    <property type="molecule type" value="Genomic_DNA"/>
</dbReference>
<feature type="domain" description="Secretin/TonB short N-terminal" evidence="9">
    <location>
        <begin position="46"/>
        <end position="97"/>
    </location>
</feature>
<keyword evidence="6 7" id="KW-0998">Cell outer membrane</keyword>
<evidence type="ECO:0000313" key="11">
    <source>
        <dbReference type="Proteomes" id="UP001597205"/>
    </source>
</evidence>
<reference evidence="11" key="1">
    <citation type="journal article" date="2019" name="Int. J. Syst. Evol. Microbiol.">
        <title>The Global Catalogue of Microorganisms (GCM) 10K type strain sequencing project: providing services to taxonomists for standard genome sequencing and annotation.</title>
        <authorList>
            <consortium name="The Broad Institute Genomics Platform"/>
            <consortium name="The Broad Institute Genome Sequencing Center for Infectious Disease"/>
            <person name="Wu L."/>
            <person name="Ma J."/>
        </authorList>
    </citation>
    <scope>NUCLEOTIDE SEQUENCE [LARGE SCALE GENOMIC DNA]</scope>
    <source>
        <strain evidence="11">CCUG 52468</strain>
    </source>
</reference>
<sequence length="1107" mass="122739">MKLTVVLFFASIMVSLASVHGQRMDLNYKDVNLKKILVEISRKSGYTFIYDNNEINEFKKVSINVKNKNIKETLNSLFINKPLDYKISGKSIAILRLKEEVNRKSNFSEVQQNREVKGRVTDDHNSPISGVSVLLKGTSTGTSTDQDGQYVISVPSNNSILVFSSMGYQTQELNVPTQGPLDVTLQEGESDLEEVVVVGYGQQKKTSLTAAVSTMKASEISSVPTTNLSNNLGGRMSGVIVKQGSGEPGRDGSNIFIRGISTTGSTQPLLVVDGIPRSFQQLDPNAIETFTVLKDAAAVAPYGVAGANGVILVTTKKGKSGKPTISYNGYVGFQNPTVLPKFVSSVQYATLKNDIARNDGLPLPYSDEALRKFADGSEPDLYSPDEVYDFIITKNAPMTYHNVEMTGGTDRIKYYGALGYMYQEGMWNTNFLNRYNLALNVEGKITDNTTVSLNVNGRVNNSDYPNSDQPGNGTLRIMELIGYSHPGYGPMIFSNGLYGRFAIPAIFETGYLKDYSTGIFTQLNLEQKFSFLPGLRFRGTVAYDPYFSNVKRWATPMSLATLDTSVDPHVIKPGVFGESKSSLSHTAGQSQQFTYQAGLDYAQSFNNHSLTVLALFEARKNSSWNLGASRRNFNLMVDEINMGSSSSADATTNGTSDQASQIGLVYRVAYEYASKYLFEASGRYDGHYYFAPESRFGFFPSFSAGWRISEEKFLKDKVSWLDNLKLRASYGEVGALAGSPFQYLSTYAVSGPGYVLGGNAVQIISERNEPNPNITWERAKKTDVGLELAFLKHKVQLEIDYFYEKRSNMLVAPDVITPQEYGIGLSQVNAGIMENKGVDLTAGVNLEVAKDLRLQLNGTFTYAKNTLLQTFENSVTYNNPNRRRTGRPLGTQFGYNSLGFFKPEDFDSDGNLNPGIATQPWGAVKPGDIRYEDVNNDGKIDVNDEVAIGDPNQSPRIIYGFSPSVHFKNWSIEALFQGAAKTSLYHGSAMIWAFYNGMNAYEENMDYWRPDNQNAKHPRITGSPTANNTQTSSFWMRNASYLRLKNLTISYRLNDQIANKIGLQSARVFVSSQNLFTWTSMIYWDPESNYLTYPQQKAFSFGVNLSL</sequence>
<dbReference type="SUPFAM" id="SSF49464">
    <property type="entry name" value="Carboxypeptidase regulatory domain-like"/>
    <property type="match status" value="1"/>
</dbReference>
<dbReference type="InterPro" id="IPR011662">
    <property type="entry name" value="Secretin/TonB_short_N"/>
</dbReference>
<dbReference type="SMART" id="SM00965">
    <property type="entry name" value="STN"/>
    <property type="match status" value="1"/>
</dbReference>
<dbReference type="NCBIfam" id="TIGR04057">
    <property type="entry name" value="SusC_RagA_signa"/>
    <property type="match status" value="1"/>
</dbReference>
<dbReference type="InterPro" id="IPR039426">
    <property type="entry name" value="TonB-dep_rcpt-like"/>
</dbReference>
<name>A0ABW3RPG9_9SPHI</name>
<dbReference type="Proteomes" id="UP001597205">
    <property type="component" value="Unassembled WGS sequence"/>
</dbReference>
<evidence type="ECO:0000256" key="1">
    <source>
        <dbReference type="ARBA" id="ARBA00004571"/>
    </source>
</evidence>
<keyword evidence="11" id="KW-1185">Reference proteome</keyword>
<dbReference type="NCBIfam" id="TIGR04056">
    <property type="entry name" value="OMP_RagA_SusC"/>
    <property type="match status" value="1"/>
</dbReference>
<dbReference type="RefSeq" id="WP_260030133.1">
    <property type="nucleotide sequence ID" value="NZ_JALXMZ010000005.1"/>
</dbReference>
<dbReference type="Pfam" id="PF13715">
    <property type="entry name" value="CarbopepD_reg_2"/>
    <property type="match status" value="1"/>
</dbReference>
<evidence type="ECO:0000256" key="4">
    <source>
        <dbReference type="ARBA" id="ARBA00022692"/>
    </source>
</evidence>
<proteinExistence type="inferred from homology"/>
<evidence type="ECO:0000256" key="5">
    <source>
        <dbReference type="ARBA" id="ARBA00023136"/>
    </source>
</evidence>
<gene>
    <name evidence="10" type="ORF">ACFQ2C_13085</name>
</gene>